<evidence type="ECO:0000313" key="1">
    <source>
        <dbReference type="EMBL" id="SMP28436.1"/>
    </source>
</evidence>
<organism evidence="1 2">
    <name type="scientific">Laceyella tengchongensis</name>
    <dbReference type="NCBI Taxonomy" id="574699"/>
    <lineage>
        <taxon>Bacteria</taxon>
        <taxon>Bacillati</taxon>
        <taxon>Bacillota</taxon>
        <taxon>Bacilli</taxon>
        <taxon>Bacillales</taxon>
        <taxon>Thermoactinomycetaceae</taxon>
        <taxon>Laceyella</taxon>
    </lineage>
</organism>
<protein>
    <submittedName>
        <fullName evidence="1">Uncharacterized protein</fullName>
    </submittedName>
</protein>
<reference evidence="1" key="1">
    <citation type="submission" date="2017-05" db="EMBL/GenBank/DDBJ databases">
        <authorList>
            <person name="Varghese N."/>
            <person name="Submissions S."/>
        </authorList>
    </citation>
    <scope>NUCLEOTIDE SEQUENCE</scope>
    <source>
        <strain evidence="1">DSM 45262</strain>
    </source>
</reference>
<gene>
    <name evidence="1" type="ORF">SAMN06265361_10689</name>
</gene>
<comment type="caution">
    <text evidence="1">The sequence shown here is derived from an EMBL/GenBank/DDBJ whole genome shotgun (WGS) entry which is preliminary data.</text>
</comment>
<dbReference type="EMBL" id="FXTU01000006">
    <property type="protein sequence ID" value="SMP28436.1"/>
    <property type="molecule type" value="Genomic_DNA"/>
</dbReference>
<dbReference type="AlphaFoldDB" id="A0AA45WR81"/>
<accession>A0AA45WR81</accession>
<name>A0AA45WR81_9BACL</name>
<dbReference type="Proteomes" id="UP001157946">
    <property type="component" value="Unassembled WGS sequence"/>
</dbReference>
<keyword evidence="2" id="KW-1185">Reference proteome</keyword>
<sequence length="54" mass="6239">MCLEKKRTFLVKGIEIHREMWHNVVVISSYCSAVECGRRDHAIGMAPKEQASHR</sequence>
<proteinExistence type="predicted"/>
<evidence type="ECO:0000313" key="2">
    <source>
        <dbReference type="Proteomes" id="UP001157946"/>
    </source>
</evidence>